<name>A0A6A4NGV1_LUPAL</name>
<evidence type="ECO:0000259" key="1">
    <source>
        <dbReference type="Pfam" id="PF07734"/>
    </source>
</evidence>
<dbReference type="InterPro" id="IPR015915">
    <property type="entry name" value="Kelch-typ_b-propeller"/>
</dbReference>
<dbReference type="Pfam" id="PF07734">
    <property type="entry name" value="FBA_1"/>
    <property type="match status" value="1"/>
</dbReference>
<dbReference type="EMBL" id="WOCE01000022">
    <property type="protein sequence ID" value="KAE9588660.1"/>
    <property type="molecule type" value="Genomic_DNA"/>
</dbReference>
<comment type="caution">
    <text evidence="2">The sequence shown here is derived from an EMBL/GenBank/DDBJ whole genome shotgun (WGS) entry which is preliminary data.</text>
</comment>
<keyword evidence="3" id="KW-1185">Reference proteome</keyword>
<evidence type="ECO:0000313" key="3">
    <source>
        <dbReference type="Proteomes" id="UP000447434"/>
    </source>
</evidence>
<dbReference type="PANTHER" id="PTHR31672:SF10">
    <property type="entry name" value="F-BOX DOMAIN-CONTAINING PROTEIN"/>
    <property type="match status" value="1"/>
</dbReference>
<protein>
    <submittedName>
        <fullName evidence="2">Putative kelch-type beta propeller, F-box associated interaction domain-containing protein</fullName>
    </submittedName>
</protein>
<proteinExistence type="predicted"/>
<dbReference type="OrthoDB" id="1555129at2759"/>
<dbReference type="PANTHER" id="PTHR31672">
    <property type="entry name" value="BNACNNG10540D PROTEIN"/>
    <property type="match status" value="1"/>
</dbReference>
<evidence type="ECO:0000313" key="2">
    <source>
        <dbReference type="EMBL" id="KAE9588660.1"/>
    </source>
</evidence>
<dbReference type="AlphaFoldDB" id="A0A6A4NGV1"/>
<dbReference type="NCBIfam" id="TIGR01640">
    <property type="entry name" value="F_box_assoc_1"/>
    <property type="match status" value="1"/>
</dbReference>
<organism evidence="2 3">
    <name type="scientific">Lupinus albus</name>
    <name type="common">White lupine</name>
    <name type="synonym">Lupinus termis</name>
    <dbReference type="NCBI Taxonomy" id="3870"/>
    <lineage>
        <taxon>Eukaryota</taxon>
        <taxon>Viridiplantae</taxon>
        <taxon>Streptophyta</taxon>
        <taxon>Embryophyta</taxon>
        <taxon>Tracheophyta</taxon>
        <taxon>Spermatophyta</taxon>
        <taxon>Magnoliopsida</taxon>
        <taxon>eudicotyledons</taxon>
        <taxon>Gunneridae</taxon>
        <taxon>Pentapetalae</taxon>
        <taxon>rosids</taxon>
        <taxon>fabids</taxon>
        <taxon>Fabales</taxon>
        <taxon>Fabaceae</taxon>
        <taxon>Papilionoideae</taxon>
        <taxon>50 kb inversion clade</taxon>
        <taxon>genistoids sensu lato</taxon>
        <taxon>core genistoids</taxon>
        <taxon>Genisteae</taxon>
        <taxon>Lupinus</taxon>
    </lineage>
</organism>
<dbReference type="InterPro" id="IPR006527">
    <property type="entry name" value="F-box-assoc_dom_typ1"/>
</dbReference>
<dbReference type="Proteomes" id="UP000447434">
    <property type="component" value="Chromosome 22"/>
</dbReference>
<dbReference type="InterPro" id="IPR017451">
    <property type="entry name" value="F-box-assoc_interact_dom"/>
</dbReference>
<gene>
    <name evidence="2" type="ORF">Lalb_Chr22g0357701</name>
</gene>
<dbReference type="SUPFAM" id="SSF117281">
    <property type="entry name" value="Kelch motif"/>
    <property type="match status" value="1"/>
</dbReference>
<dbReference type="Gene3D" id="2.120.10.80">
    <property type="entry name" value="Kelch-type beta propeller"/>
    <property type="match status" value="1"/>
</dbReference>
<reference evidence="3" key="1">
    <citation type="journal article" date="2020" name="Nat. Commun.">
        <title>Genome sequence of the cluster root forming white lupin.</title>
        <authorList>
            <person name="Hufnagel B."/>
            <person name="Marques A."/>
            <person name="Soriano A."/>
            <person name="Marques L."/>
            <person name="Divol F."/>
            <person name="Doumas P."/>
            <person name="Sallet E."/>
            <person name="Mancinotti D."/>
            <person name="Carrere S."/>
            <person name="Marande W."/>
            <person name="Arribat S."/>
            <person name="Keller J."/>
            <person name="Huneau C."/>
            <person name="Blein T."/>
            <person name="Aime D."/>
            <person name="Laguerre M."/>
            <person name="Taylor J."/>
            <person name="Schubert V."/>
            <person name="Nelson M."/>
            <person name="Geu-Flores F."/>
            <person name="Crespi M."/>
            <person name="Gallardo-Guerrero K."/>
            <person name="Delaux P.-M."/>
            <person name="Salse J."/>
            <person name="Berges H."/>
            <person name="Guyot R."/>
            <person name="Gouzy J."/>
            <person name="Peret B."/>
        </authorList>
    </citation>
    <scope>NUCLEOTIDE SEQUENCE [LARGE SCALE GENOMIC DNA]</scope>
    <source>
        <strain evidence="3">cv. Amiga</strain>
    </source>
</reference>
<accession>A0A6A4NGV1</accession>
<feature type="domain" description="F-box associated beta-propeller type 1" evidence="1">
    <location>
        <begin position="38"/>
        <end position="315"/>
    </location>
</feature>
<dbReference type="InterPro" id="IPR050796">
    <property type="entry name" value="SCF_F-box_component"/>
</dbReference>
<sequence>MLHPSYDNSVVENVKNPFFQIVPSLRSLRICSCPSYKGVFCLYGKYDNYFKIILWNPSTREVKAIPPPPSLPNYHLYQHSSSYLFLYCGFGGNPITNDLMIINLAIDDRGPRHDIYYSAEVYNLRTSSWTKICGPRHDFIVDHFTKPPRFHIIKTSTVLANGICYWLLGEETQQQKCILCFHFCNKRFSKLKLPKLPSIHLKHGFITDINDSMAYVVGCKRSRGQIHIWTFEPDTNRWSKKYNFGPIDWRVLQWPFQMVTFSKDGAEFFALAKYDGIWQMVSYNSHCMSISTFEFNLEGSCFLICYNRKYVESIVPLSFSSSR</sequence>